<dbReference type="InterPro" id="IPR023582">
    <property type="entry name" value="Impact"/>
</dbReference>
<feature type="region of interest" description="Disordered" evidence="7">
    <location>
        <begin position="254"/>
        <end position="435"/>
    </location>
</feature>
<dbReference type="PANTHER" id="PTHR16301">
    <property type="entry name" value="IMPACT-RELATED"/>
    <property type="match status" value="1"/>
</dbReference>
<dbReference type="GO" id="GO:0006446">
    <property type="term" value="P:regulation of translational initiation"/>
    <property type="evidence" value="ECO:0007669"/>
    <property type="project" value="TreeGrafter"/>
</dbReference>
<dbReference type="InterPro" id="IPR020568">
    <property type="entry name" value="Ribosomal_Su5_D2-typ_SF"/>
</dbReference>
<feature type="domain" description="RWD" evidence="8">
    <location>
        <begin position="11"/>
        <end position="121"/>
    </location>
</feature>
<dbReference type="InterPro" id="IPR006575">
    <property type="entry name" value="RWD_dom"/>
</dbReference>
<dbReference type="InterPro" id="IPR016135">
    <property type="entry name" value="UBQ-conjugating_enzyme/RWD"/>
</dbReference>
<accession>A0A0G4FH36</accession>
<reference evidence="9" key="1">
    <citation type="submission" date="2014-11" db="EMBL/GenBank/DDBJ databases">
        <authorList>
            <person name="Otto D Thomas"/>
            <person name="Naeem Raeece"/>
        </authorList>
    </citation>
    <scope>NUCLEOTIDE SEQUENCE</scope>
</reference>
<organism evidence="9">
    <name type="scientific">Chromera velia CCMP2878</name>
    <dbReference type="NCBI Taxonomy" id="1169474"/>
    <lineage>
        <taxon>Eukaryota</taxon>
        <taxon>Sar</taxon>
        <taxon>Alveolata</taxon>
        <taxon>Colpodellida</taxon>
        <taxon>Chromeraceae</taxon>
        <taxon>Chromera</taxon>
    </lineage>
</organism>
<feature type="compositionally biased region" description="Low complexity" evidence="7">
    <location>
        <begin position="370"/>
        <end position="379"/>
    </location>
</feature>
<dbReference type="GO" id="GO:0140469">
    <property type="term" value="P:GCN2-mediated signaling"/>
    <property type="evidence" value="ECO:0007669"/>
    <property type="project" value="TreeGrafter"/>
</dbReference>
<feature type="compositionally biased region" description="Polar residues" evidence="7">
    <location>
        <begin position="167"/>
        <end position="176"/>
    </location>
</feature>
<dbReference type="GO" id="GO:0005737">
    <property type="term" value="C:cytoplasm"/>
    <property type="evidence" value="ECO:0007669"/>
    <property type="project" value="UniProtKB-SubCell"/>
</dbReference>
<evidence type="ECO:0000256" key="1">
    <source>
        <dbReference type="ARBA" id="ARBA00004496"/>
    </source>
</evidence>
<dbReference type="PANTHER" id="PTHR16301:SF25">
    <property type="entry name" value="PROTEIN IMPACT"/>
    <property type="match status" value="1"/>
</dbReference>
<dbReference type="InterPro" id="IPR001498">
    <property type="entry name" value="Impact_N"/>
</dbReference>
<keyword evidence="5" id="KW-0810">Translation regulation</keyword>
<feature type="compositionally biased region" description="Basic and acidic residues" evidence="7">
    <location>
        <begin position="339"/>
        <end position="350"/>
    </location>
</feature>
<evidence type="ECO:0000256" key="7">
    <source>
        <dbReference type="SAM" id="MobiDB-lite"/>
    </source>
</evidence>
<dbReference type="Pfam" id="PF05773">
    <property type="entry name" value="RWD"/>
    <property type="match status" value="1"/>
</dbReference>
<feature type="compositionally biased region" description="Polar residues" evidence="7">
    <location>
        <begin position="291"/>
        <end position="305"/>
    </location>
</feature>
<evidence type="ECO:0000259" key="8">
    <source>
        <dbReference type="PROSITE" id="PS50908"/>
    </source>
</evidence>
<dbReference type="Gene3D" id="3.30.230.30">
    <property type="entry name" value="Impact, N-terminal domain"/>
    <property type="match status" value="2"/>
</dbReference>
<protein>
    <recommendedName>
        <fullName evidence="8">RWD domain-containing protein</fullName>
    </recommendedName>
</protein>
<dbReference type="SUPFAM" id="SSF54211">
    <property type="entry name" value="Ribosomal protein S5 domain 2-like"/>
    <property type="match status" value="2"/>
</dbReference>
<keyword evidence="6" id="KW-0346">Stress response</keyword>
<feature type="compositionally biased region" description="Basic and acidic residues" evidence="7">
    <location>
        <begin position="155"/>
        <end position="165"/>
    </location>
</feature>
<comment type="similarity">
    <text evidence="2">Belongs to the IMPACT family.</text>
</comment>
<evidence type="ECO:0000256" key="4">
    <source>
        <dbReference type="ARBA" id="ARBA00022491"/>
    </source>
</evidence>
<dbReference type="InterPro" id="IPR036956">
    <property type="entry name" value="Impact_N_sf"/>
</dbReference>
<evidence type="ECO:0000256" key="6">
    <source>
        <dbReference type="ARBA" id="ARBA00023016"/>
    </source>
</evidence>
<evidence type="ECO:0000256" key="3">
    <source>
        <dbReference type="ARBA" id="ARBA00022490"/>
    </source>
</evidence>
<evidence type="ECO:0000313" key="9">
    <source>
        <dbReference type="EMBL" id="CEM12821.1"/>
    </source>
</evidence>
<feature type="compositionally biased region" description="Basic and acidic residues" evidence="7">
    <location>
        <begin position="177"/>
        <end position="190"/>
    </location>
</feature>
<dbReference type="SUPFAM" id="SSF54495">
    <property type="entry name" value="UBC-like"/>
    <property type="match status" value="1"/>
</dbReference>
<feature type="compositionally biased region" description="Basic and acidic residues" evidence="7">
    <location>
        <begin position="132"/>
        <end position="141"/>
    </location>
</feature>
<sequence>MAPGLSEEAEQETEALRYIFEEENVLTTEEEGEMVVRVRTIAHQSEGDGDGDGDGSSFMIAFAIPASYPAEHPPRLQVQASWLSPEISSELFSGVVESLFSPGCPVLFDACETVRESIPRPPRPEQSAPSNAKRDTEKEGHGCVVAETVHVAAKGTKEEKEKERLCMNQTDQTANPSERKEEKEREDTGKGYKRTKGYAGPEVFHGTPFVDRKSVFQAHVAQVTSMEEVTAVREELMSCSSKIARATHNIMAYRFRGAARKPRGGKGGGDKGRPSNSTTGDGGGGPHSSGRQHSMESTNSYQRSLSGKDKEGLQGPHRNLDDSQFSTDSLEAAEEHEEEERVKGKEKEGLRMQFLTGGGGRRRDSGPGGVKQKQTVGGVSSRNRKHQGGKREDRENGSGGASVPPRDTEAEPPGSQSEVLHQDHDSDGETAAGGRLQHLLAMTDTEGVVVVVSRWFGGIQLGPDRFKHINNVSRQLLEETGFIGQKTSGKSGEGDNESLQQKGKRKNKK</sequence>
<gene>
    <name evidence="9" type="ORF">Cvel_17010</name>
</gene>
<dbReference type="EMBL" id="CDMZ01000371">
    <property type="protein sequence ID" value="CEM12821.1"/>
    <property type="molecule type" value="Genomic_DNA"/>
</dbReference>
<feature type="region of interest" description="Disordered" evidence="7">
    <location>
        <begin position="483"/>
        <end position="509"/>
    </location>
</feature>
<dbReference type="VEuPathDB" id="CryptoDB:Cvel_17010"/>
<evidence type="ECO:0000256" key="2">
    <source>
        <dbReference type="ARBA" id="ARBA00007665"/>
    </source>
</evidence>
<proteinExistence type="inferred from homology"/>
<name>A0A0G4FH36_9ALVE</name>
<dbReference type="PROSITE" id="PS50908">
    <property type="entry name" value="RWD"/>
    <property type="match status" value="1"/>
</dbReference>
<evidence type="ECO:0000256" key="5">
    <source>
        <dbReference type="ARBA" id="ARBA00022845"/>
    </source>
</evidence>
<feature type="region of interest" description="Disordered" evidence="7">
    <location>
        <begin position="117"/>
        <end position="199"/>
    </location>
</feature>
<dbReference type="AlphaFoldDB" id="A0A0G4FH36"/>
<keyword evidence="4" id="KW-0678">Repressor</keyword>
<keyword evidence="3" id="KW-0963">Cytoplasm</keyword>
<dbReference type="Gene3D" id="3.10.110.10">
    <property type="entry name" value="Ubiquitin Conjugating Enzyme"/>
    <property type="match status" value="1"/>
</dbReference>
<dbReference type="Pfam" id="PF01205">
    <property type="entry name" value="Impact_N"/>
    <property type="match status" value="2"/>
</dbReference>
<comment type="subcellular location">
    <subcellularLocation>
        <location evidence="1">Cytoplasm</location>
    </subcellularLocation>
</comment>